<feature type="region of interest" description="Disordered" evidence="1">
    <location>
        <begin position="38"/>
        <end position="135"/>
    </location>
</feature>
<keyword evidence="2" id="KW-0472">Membrane</keyword>
<evidence type="ECO:0000313" key="4">
    <source>
        <dbReference type="Proteomes" id="UP001217754"/>
    </source>
</evidence>
<organism evidence="3 4">
    <name type="scientific">Malassezia japonica</name>
    <dbReference type="NCBI Taxonomy" id="223818"/>
    <lineage>
        <taxon>Eukaryota</taxon>
        <taxon>Fungi</taxon>
        <taxon>Dikarya</taxon>
        <taxon>Basidiomycota</taxon>
        <taxon>Ustilaginomycotina</taxon>
        <taxon>Malasseziomycetes</taxon>
        <taxon>Malasseziales</taxon>
        <taxon>Malasseziaceae</taxon>
        <taxon>Malassezia</taxon>
    </lineage>
</organism>
<dbReference type="RefSeq" id="XP_060122813.1">
    <property type="nucleotide sequence ID" value="XM_060266830.1"/>
</dbReference>
<feature type="compositionally biased region" description="Pro residues" evidence="1">
    <location>
        <begin position="55"/>
        <end position="64"/>
    </location>
</feature>
<keyword evidence="2" id="KW-1133">Transmembrane helix</keyword>
<evidence type="ECO:0000313" key="3">
    <source>
        <dbReference type="EMBL" id="WFD39916.1"/>
    </source>
</evidence>
<name>A0AAF0JGF3_9BASI</name>
<keyword evidence="2" id="KW-0812">Transmembrane</keyword>
<feature type="compositionally biased region" description="Pro residues" evidence="1">
    <location>
        <begin position="84"/>
        <end position="104"/>
    </location>
</feature>
<dbReference type="AlphaFoldDB" id="A0AAF0JGF3"/>
<evidence type="ECO:0000256" key="1">
    <source>
        <dbReference type="SAM" id="MobiDB-lite"/>
    </source>
</evidence>
<dbReference type="GeneID" id="85226549"/>
<proteinExistence type="predicted"/>
<dbReference type="Proteomes" id="UP001217754">
    <property type="component" value="Chromosome 5"/>
</dbReference>
<feature type="transmembrane region" description="Helical" evidence="2">
    <location>
        <begin position="15"/>
        <end position="33"/>
    </location>
</feature>
<feature type="compositionally biased region" description="Pro residues" evidence="1">
    <location>
        <begin position="123"/>
        <end position="135"/>
    </location>
</feature>
<reference evidence="3" key="1">
    <citation type="submission" date="2023-03" db="EMBL/GenBank/DDBJ databases">
        <title>Mating type loci evolution in Malassezia.</title>
        <authorList>
            <person name="Coelho M.A."/>
        </authorList>
    </citation>
    <scope>NUCLEOTIDE SEQUENCE</scope>
    <source>
        <strain evidence="3">CBS 9431</strain>
    </source>
</reference>
<dbReference type="EMBL" id="CP119962">
    <property type="protein sequence ID" value="WFD39916.1"/>
    <property type="molecule type" value="Genomic_DNA"/>
</dbReference>
<evidence type="ECO:0000256" key="2">
    <source>
        <dbReference type="SAM" id="Phobius"/>
    </source>
</evidence>
<keyword evidence="4" id="KW-1185">Reference proteome</keyword>
<protein>
    <submittedName>
        <fullName evidence="3">Uncharacterized protein</fullName>
    </submittedName>
</protein>
<sequence>MSYYGNRGFNCNNGVGVSIFVIICVILIGMCIAKRRSRPFTPMIRPGMGGGQYMGPPPQQPPAPGYGGGMDQPYHTGPPQGGYQPPPGPPPSGGYQPPSGPPPSGGYQPPSGAPPTDGKFQPPSGPPPASYQPSK</sequence>
<gene>
    <name evidence="3" type="ORF">MJAP1_002898</name>
</gene>
<accession>A0AAF0JGF3</accession>